<feature type="chain" id="PRO_5007512084" description="Cytochrome c domain-containing protein" evidence="5">
    <location>
        <begin position="21"/>
        <end position="468"/>
    </location>
</feature>
<keyword evidence="8" id="KW-1185">Reference proteome</keyword>
<dbReference type="GO" id="GO:0004130">
    <property type="term" value="F:cytochrome-c peroxidase activity"/>
    <property type="evidence" value="ECO:0007669"/>
    <property type="project" value="TreeGrafter"/>
</dbReference>
<organism evidence="7 8">
    <name type="scientific">Luteitalea pratensis</name>
    <dbReference type="NCBI Taxonomy" id="1855912"/>
    <lineage>
        <taxon>Bacteria</taxon>
        <taxon>Pseudomonadati</taxon>
        <taxon>Acidobacteriota</taxon>
        <taxon>Vicinamibacteria</taxon>
        <taxon>Vicinamibacterales</taxon>
        <taxon>Vicinamibacteraceae</taxon>
        <taxon>Luteitalea</taxon>
    </lineage>
</organism>
<dbReference type="STRING" id="1855912.LuPra_06136"/>
<proteinExistence type="predicted"/>
<dbReference type="PANTHER" id="PTHR30600:SF9">
    <property type="entry name" value="BLR7738 PROTEIN"/>
    <property type="match status" value="1"/>
</dbReference>
<evidence type="ECO:0000256" key="2">
    <source>
        <dbReference type="ARBA" id="ARBA00022723"/>
    </source>
</evidence>
<dbReference type="GO" id="GO:0020037">
    <property type="term" value="F:heme binding"/>
    <property type="evidence" value="ECO:0007669"/>
    <property type="project" value="InterPro"/>
</dbReference>
<dbReference type="RefSeq" id="WP_110174270.1">
    <property type="nucleotide sequence ID" value="NZ_CP015136.1"/>
</dbReference>
<reference evidence="8" key="2">
    <citation type="submission" date="2016-04" db="EMBL/GenBank/DDBJ databases">
        <title>First Complete Genome Sequence of a Subdivision 6 Acidobacterium.</title>
        <authorList>
            <person name="Huang S."/>
            <person name="Vieira S."/>
            <person name="Bunk B."/>
            <person name="Riedel T."/>
            <person name="Sproeer C."/>
            <person name="Overmann J."/>
        </authorList>
    </citation>
    <scope>NUCLEOTIDE SEQUENCE [LARGE SCALE GENOMIC DNA]</scope>
    <source>
        <strain evidence="8">DSM 100886 HEG_-6_39</strain>
    </source>
</reference>
<evidence type="ECO:0000256" key="1">
    <source>
        <dbReference type="ARBA" id="ARBA00022617"/>
    </source>
</evidence>
<dbReference type="AlphaFoldDB" id="A0A143PW96"/>
<keyword evidence="3 4" id="KW-0408">Iron</keyword>
<keyword evidence="2 4" id="KW-0479">Metal-binding</keyword>
<reference evidence="7 8" key="1">
    <citation type="journal article" date="2016" name="Genome Announc.">
        <title>First Complete Genome Sequence of a Subdivision 6 Acidobacterium Strain.</title>
        <authorList>
            <person name="Huang S."/>
            <person name="Vieira S."/>
            <person name="Bunk B."/>
            <person name="Riedel T."/>
            <person name="Sproer C."/>
            <person name="Overmann J."/>
        </authorList>
    </citation>
    <scope>NUCLEOTIDE SEQUENCE [LARGE SCALE GENOMIC DNA]</scope>
    <source>
        <strain evidence="8">DSM 100886 HEG_-6_39</strain>
    </source>
</reference>
<dbReference type="SUPFAM" id="SSF46626">
    <property type="entry name" value="Cytochrome c"/>
    <property type="match status" value="1"/>
</dbReference>
<dbReference type="InterPro" id="IPR009056">
    <property type="entry name" value="Cyt_c-like_dom"/>
</dbReference>
<feature type="signal peptide" evidence="5">
    <location>
        <begin position="1"/>
        <end position="20"/>
    </location>
</feature>
<dbReference type="Gene3D" id="1.10.760.10">
    <property type="entry name" value="Cytochrome c-like domain"/>
    <property type="match status" value="1"/>
</dbReference>
<evidence type="ECO:0000256" key="4">
    <source>
        <dbReference type="PROSITE-ProRule" id="PRU00433"/>
    </source>
</evidence>
<gene>
    <name evidence="7" type="ORF">LuPra_06136</name>
</gene>
<keyword evidence="5" id="KW-0732">Signal</keyword>
<dbReference type="GO" id="GO:0046872">
    <property type="term" value="F:metal ion binding"/>
    <property type="evidence" value="ECO:0007669"/>
    <property type="project" value="UniProtKB-KW"/>
</dbReference>
<dbReference type="InterPro" id="IPR051395">
    <property type="entry name" value="Cytochrome_c_Peroxidase/MauG"/>
</dbReference>
<dbReference type="InterPro" id="IPR036909">
    <property type="entry name" value="Cyt_c-like_dom_sf"/>
</dbReference>
<protein>
    <recommendedName>
        <fullName evidence="6">Cytochrome c domain-containing protein</fullName>
    </recommendedName>
</protein>
<evidence type="ECO:0000313" key="7">
    <source>
        <dbReference type="EMBL" id="AMY12852.1"/>
    </source>
</evidence>
<dbReference type="PANTHER" id="PTHR30600">
    <property type="entry name" value="CYTOCHROME C PEROXIDASE-RELATED"/>
    <property type="match status" value="1"/>
</dbReference>
<evidence type="ECO:0000313" key="8">
    <source>
        <dbReference type="Proteomes" id="UP000076079"/>
    </source>
</evidence>
<dbReference type="KEGG" id="abac:LuPra_06136"/>
<name>A0A143PW96_LUTPR</name>
<dbReference type="EMBL" id="CP015136">
    <property type="protein sequence ID" value="AMY12852.1"/>
    <property type="molecule type" value="Genomic_DNA"/>
</dbReference>
<dbReference type="PATRIC" id="fig|1813736.3.peg.6444"/>
<dbReference type="Pfam" id="PF21419">
    <property type="entry name" value="RoxA-like_Cyt-c"/>
    <property type="match status" value="1"/>
</dbReference>
<dbReference type="OrthoDB" id="9805202at2"/>
<sequence precursor="true">MVIRRAVPVLLLAATVCVRATPAGNDGPSFPDIVEHFKYGSIGAEENSGVPSRIWRVLPTVCESSLPRRPGVGYERIGFISDGAGHGRPIGTSFRPGNGDRIGLNCATCHVGTLRDAPDAPRRVIVGMPANQMDLQGYGRFLTACAQSPAFETGRLIDAIHKADPGFGFFSRLGYRLFVVGATRKGILDRARDNAWFDDRPAFGPGRVDTFNPYKVLLQVPLDKTVGTVDLPSIWNQRPRQGLWLHWDGNNDRVEERNKSAAIGAGATPKSLDLASMARIEQWLLDFPAPKYPAERIDASRAENGRRAYASACASCHDLGAASVGQVTPIEKVGTDSGRLDSFTPALATAMNTIGRGRPWAFSHFRKTQGYANMPLDGLWLRAPYLHNGSVPDLRSLLFPEERPATFFRAYDVYDWDRVGFVSRGAGAEREGVPFDTSLRGNANTGHIYGADLPTADKLALLEYLKTL</sequence>
<dbReference type="PROSITE" id="PS51007">
    <property type="entry name" value="CYTC"/>
    <property type="match status" value="1"/>
</dbReference>
<evidence type="ECO:0000256" key="5">
    <source>
        <dbReference type="SAM" id="SignalP"/>
    </source>
</evidence>
<accession>A0A143PW96</accession>
<evidence type="ECO:0000256" key="3">
    <source>
        <dbReference type="ARBA" id="ARBA00023004"/>
    </source>
</evidence>
<dbReference type="Proteomes" id="UP000076079">
    <property type="component" value="Chromosome"/>
</dbReference>
<dbReference type="GO" id="GO:0009055">
    <property type="term" value="F:electron transfer activity"/>
    <property type="evidence" value="ECO:0007669"/>
    <property type="project" value="InterPro"/>
</dbReference>
<evidence type="ECO:0000259" key="6">
    <source>
        <dbReference type="PROSITE" id="PS51007"/>
    </source>
</evidence>
<keyword evidence="1 4" id="KW-0349">Heme</keyword>
<feature type="domain" description="Cytochrome c" evidence="6">
    <location>
        <begin position="300"/>
        <end position="468"/>
    </location>
</feature>